<proteinExistence type="predicted"/>
<sequence length="95" mass="10682">MLSGFLVKEDVDAANTQQKSNAESQVTITFVESSEKQEQAESKDSQKMTFDRSSKTFLPSTGSKMSGLLFILGMLAFFLSVTILSMRRKHRRNNL</sequence>
<dbReference type="EMBL" id="AEBE01000141">
    <property type="protein sequence ID" value="EFU89109.1"/>
    <property type="molecule type" value="Genomic_DNA"/>
</dbReference>
<evidence type="ECO:0000313" key="3">
    <source>
        <dbReference type="EMBL" id="EFU89109.1"/>
    </source>
</evidence>
<organism evidence="3 4">
    <name type="scientific">Enterococcus faecalis TX0630</name>
    <dbReference type="NCBI Taxonomy" id="749508"/>
    <lineage>
        <taxon>Bacteria</taxon>
        <taxon>Bacillati</taxon>
        <taxon>Bacillota</taxon>
        <taxon>Bacilli</taxon>
        <taxon>Lactobacillales</taxon>
        <taxon>Enterococcaceae</taxon>
        <taxon>Enterococcus</taxon>
    </lineage>
</organism>
<dbReference type="Proteomes" id="UP000004933">
    <property type="component" value="Unassembled WGS sequence"/>
</dbReference>
<evidence type="ECO:0000256" key="2">
    <source>
        <dbReference type="SAM" id="Phobius"/>
    </source>
</evidence>
<evidence type="ECO:0000256" key="1">
    <source>
        <dbReference type="SAM" id="MobiDB-lite"/>
    </source>
</evidence>
<keyword evidence="2" id="KW-0812">Transmembrane</keyword>
<name>A0ABC9P2H2_ENTFL</name>
<reference evidence="3 4" key="1">
    <citation type="submission" date="2010-09" db="EMBL/GenBank/DDBJ databases">
        <authorList>
            <person name="Weinstock G."/>
            <person name="Sodergren E."/>
            <person name="Clifton S."/>
            <person name="Fulton L."/>
            <person name="Fulton B."/>
            <person name="Courtney L."/>
            <person name="Fronick C."/>
            <person name="Harrison M."/>
            <person name="Strong C."/>
            <person name="Farmer C."/>
            <person name="Delahaunty K."/>
            <person name="Markovic C."/>
            <person name="Hall O."/>
            <person name="Minx P."/>
            <person name="Tomlinson C."/>
            <person name="Mitreva M."/>
            <person name="Hou S."/>
            <person name="Chen J."/>
            <person name="Wollam A."/>
            <person name="Pepin K.H."/>
            <person name="Johnson M."/>
            <person name="Bhonagiri V."/>
            <person name="Zhang X."/>
            <person name="Suruliraj S."/>
            <person name="Warren W."/>
            <person name="Chinwalla A."/>
            <person name="Mardis E.R."/>
            <person name="Wilson R.K."/>
        </authorList>
    </citation>
    <scope>NUCLEOTIDE SEQUENCE [LARGE SCALE GENOMIC DNA]</scope>
    <source>
        <strain evidence="3 4">TX0630</strain>
    </source>
</reference>
<feature type="transmembrane region" description="Helical" evidence="2">
    <location>
        <begin position="67"/>
        <end position="86"/>
    </location>
</feature>
<evidence type="ECO:0000313" key="4">
    <source>
        <dbReference type="Proteomes" id="UP000004933"/>
    </source>
</evidence>
<gene>
    <name evidence="3" type="ORF">HMPREF9511_02922</name>
</gene>
<keyword evidence="2" id="KW-1133">Transmembrane helix</keyword>
<accession>A0ABC9P2H2</accession>
<feature type="region of interest" description="Disordered" evidence="1">
    <location>
        <begin position="32"/>
        <end position="54"/>
    </location>
</feature>
<keyword evidence="2" id="KW-0472">Membrane</keyword>
<dbReference type="AlphaFoldDB" id="A0ABC9P2H2"/>
<feature type="compositionally biased region" description="Basic and acidic residues" evidence="1">
    <location>
        <begin position="33"/>
        <end position="54"/>
    </location>
</feature>
<comment type="caution">
    <text evidence="3">The sequence shown here is derived from an EMBL/GenBank/DDBJ whole genome shotgun (WGS) entry which is preliminary data.</text>
</comment>
<protein>
    <submittedName>
        <fullName evidence="3">LPXTG-motif cell wall anchor domain protein</fullName>
    </submittedName>
</protein>
<dbReference type="NCBIfam" id="TIGR01167">
    <property type="entry name" value="LPXTG_anchor"/>
    <property type="match status" value="1"/>
</dbReference>